<evidence type="ECO:0000256" key="3">
    <source>
        <dbReference type="ARBA" id="ARBA00022622"/>
    </source>
</evidence>
<feature type="chain" id="PRO_5040471606" description="UPAR/Ly6 domain-containing protein" evidence="10">
    <location>
        <begin position="21"/>
        <end position="127"/>
    </location>
</feature>
<sequence>MNGVVVGGFTLALIVALGHALECYKCDIGFWDLCITTKTTCSPDEQCFSGVGQAARVIDIKMKGCLKPDECDQESTVEFSPNNTIYTMNKTCCATDLCNHAPGHLRLSPVTLTLATLASMLVAPAFF</sequence>
<dbReference type="GO" id="GO:0005886">
    <property type="term" value="C:plasma membrane"/>
    <property type="evidence" value="ECO:0007669"/>
    <property type="project" value="UniProtKB-SubCell"/>
</dbReference>
<keyword evidence="5" id="KW-0472">Membrane</keyword>
<dbReference type="PANTHER" id="PTHR47613">
    <property type="entry name" value="SPERM ACROSOME MEMBRANE-ASSOCIATED PROTEIN 4"/>
    <property type="match status" value="1"/>
</dbReference>
<gene>
    <name evidence="12" type="ORF">SKAU_G00221020</name>
</gene>
<dbReference type="SUPFAM" id="SSF57302">
    <property type="entry name" value="Snake toxin-like"/>
    <property type="match status" value="1"/>
</dbReference>
<evidence type="ECO:0000256" key="2">
    <source>
        <dbReference type="ARBA" id="ARBA00022475"/>
    </source>
</evidence>
<accession>A0A9Q1FAX6</accession>
<protein>
    <recommendedName>
        <fullName evidence="11">UPAR/Ly6 domain-containing protein</fullName>
    </recommendedName>
</protein>
<organism evidence="12 13">
    <name type="scientific">Synaphobranchus kaupii</name>
    <name type="common">Kaup's arrowtooth eel</name>
    <dbReference type="NCBI Taxonomy" id="118154"/>
    <lineage>
        <taxon>Eukaryota</taxon>
        <taxon>Metazoa</taxon>
        <taxon>Chordata</taxon>
        <taxon>Craniata</taxon>
        <taxon>Vertebrata</taxon>
        <taxon>Euteleostomi</taxon>
        <taxon>Actinopterygii</taxon>
        <taxon>Neopterygii</taxon>
        <taxon>Teleostei</taxon>
        <taxon>Anguilliformes</taxon>
        <taxon>Synaphobranchidae</taxon>
        <taxon>Synaphobranchus</taxon>
    </lineage>
</organism>
<keyword evidence="2" id="KW-1003">Cell membrane</keyword>
<feature type="domain" description="UPAR/Ly6" evidence="11">
    <location>
        <begin position="19"/>
        <end position="101"/>
    </location>
</feature>
<comment type="subcellular location">
    <subcellularLocation>
        <location evidence="1">Cell membrane</location>
        <topology evidence="1">Lipid-anchor</topology>
        <topology evidence="1">GPI-anchor</topology>
    </subcellularLocation>
</comment>
<evidence type="ECO:0000256" key="5">
    <source>
        <dbReference type="ARBA" id="ARBA00023136"/>
    </source>
</evidence>
<dbReference type="AlphaFoldDB" id="A0A9Q1FAX6"/>
<evidence type="ECO:0000256" key="6">
    <source>
        <dbReference type="ARBA" id="ARBA00023157"/>
    </source>
</evidence>
<evidence type="ECO:0000313" key="13">
    <source>
        <dbReference type="Proteomes" id="UP001152622"/>
    </source>
</evidence>
<reference evidence="12" key="1">
    <citation type="journal article" date="2023" name="Science">
        <title>Genome structures resolve the early diversification of teleost fishes.</title>
        <authorList>
            <person name="Parey E."/>
            <person name="Louis A."/>
            <person name="Montfort J."/>
            <person name="Bouchez O."/>
            <person name="Roques C."/>
            <person name="Iampietro C."/>
            <person name="Lluch J."/>
            <person name="Castinel A."/>
            <person name="Donnadieu C."/>
            <person name="Desvignes T."/>
            <person name="Floi Bucao C."/>
            <person name="Jouanno E."/>
            <person name="Wen M."/>
            <person name="Mejri S."/>
            <person name="Dirks R."/>
            <person name="Jansen H."/>
            <person name="Henkel C."/>
            <person name="Chen W.J."/>
            <person name="Zahm M."/>
            <person name="Cabau C."/>
            <person name="Klopp C."/>
            <person name="Thompson A.W."/>
            <person name="Robinson-Rechavi M."/>
            <person name="Braasch I."/>
            <person name="Lecointre G."/>
            <person name="Bobe J."/>
            <person name="Postlethwait J.H."/>
            <person name="Berthelot C."/>
            <person name="Roest Crollius H."/>
            <person name="Guiguen Y."/>
        </authorList>
    </citation>
    <scope>NUCLEOTIDE SEQUENCE</scope>
    <source>
        <strain evidence="12">WJC10195</strain>
    </source>
</reference>
<evidence type="ECO:0000256" key="7">
    <source>
        <dbReference type="ARBA" id="ARBA00023180"/>
    </source>
</evidence>
<dbReference type="InterPro" id="IPR046354">
    <property type="entry name" value="SPACA4/Bouncer"/>
</dbReference>
<dbReference type="EMBL" id="JAINUF010000007">
    <property type="protein sequence ID" value="KAJ8354535.1"/>
    <property type="molecule type" value="Genomic_DNA"/>
</dbReference>
<proteinExistence type="inferred from homology"/>
<dbReference type="Gene3D" id="2.10.60.10">
    <property type="entry name" value="CD59"/>
    <property type="match status" value="1"/>
</dbReference>
<evidence type="ECO:0000313" key="12">
    <source>
        <dbReference type="EMBL" id="KAJ8354535.1"/>
    </source>
</evidence>
<keyword evidence="4 10" id="KW-0732">Signal</keyword>
<dbReference type="InterPro" id="IPR016054">
    <property type="entry name" value="LY6_UPA_recep-like"/>
</dbReference>
<evidence type="ECO:0000256" key="10">
    <source>
        <dbReference type="SAM" id="SignalP"/>
    </source>
</evidence>
<dbReference type="Pfam" id="PF00021">
    <property type="entry name" value="UPAR_LY6"/>
    <property type="match status" value="1"/>
</dbReference>
<dbReference type="InterPro" id="IPR045860">
    <property type="entry name" value="Snake_toxin-like_sf"/>
</dbReference>
<evidence type="ECO:0000256" key="8">
    <source>
        <dbReference type="ARBA" id="ARBA00023288"/>
    </source>
</evidence>
<keyword evidence="7" id="KW-0325">Glycoprotein</keyword>
<evidence type="ECO:0000256" key="1">
    <source>
        <dbReference type="ARBA" id="ARBA00004609"/>
    </source>
</evidence>
<dbReference type="PANTHER" id="PTHR47613:SF1">
    <property type="entry name" value="SPERM ACROSOME MEMBRANE-ASSOCIATED PROTEIN 4"/>
    <property type="match status" value="1"/>
</dbReference>
<evidence type="ECO:0000256" key="4">
    <source>
        <dbReference type="ARBA" id="ARBA00022729"/>
    </source>
</evidence>
<dbReference type="GO" id="GO:0098552">
    <property type="term" value="C:side of membrane"/>
    <property type="evidence" value="ECO:0007669"/>
    <property type="project" value="UniProtKB-KW"/>
</dbReference>
<keyword evidence="8" id="KW-0449">Lipoprotein</keyword>
<keyword evidence="3" id="KW-0336">GPI-anchor</keyword>
<name>A0A9Q1FAX6_SYNKA</name>
<evidence type="ECO:0000259" key="11">
    <source>
        <dbReference type="Pfam" id="PF00021"/>
    </source>
</evidence>
<dbReference type="Proteomes" id="UP001152622">
    <property type="component" value="Chromosome 7"/>
</dbReference>
<comment type="caution">
    <text evidence="12">The sequence shown here is derived from an EMBL/GenBank/DDBJ whole genome shotgun (WGS) entry which is preliminary data.</text>
</comment>
<comment type="similarity">
    <text evidence="9">Belongs to the SPACA4/bouncer family.</text>
</comment>
<evidence type="ECO:0000256" key="9">
    <source>
        <dbReference type="ARBA" id="ARBA00029446"/>
    </source>
</evidence>
<dbReference type="GO" id="GO:0035036">
    <property type="term" value="P:sperm-egg recognition"/>
    <property type="evidence" value="ECO:0007669"/>
    <property type="project" value="TreeGrafter"/>
</dbReference>
<feature type="signal peptide" evidence="10">
    <location>
        <begin position="1"/>
        <end position="20"/>
    </location>
</feature>
<keyword evidence="13" id="KW-1185">Reference proteome</keyword>
<dbReference type="OrthoDB" id="5962859at2759"/>
<keyword evidence="6" id="KW-1015">Disulfide bond</keyword>